<name>A0ABM0MV98_SACKO</name>
<dbReference type="PANTHER" id="PTHR23317:SF26">
    <property type="entry name" value="ZIZIMIN, ISOFORM K"/>
    <property type="match status" value="1"/>
</dbReference>
<evidence type="ECO:0000259" key="1">
    <source>
        <dbReference type="Pfam" id="PF11878"/>
    </source>
</evidence>
<dbReference type="PANTHER" id="PTHR23317">
    <property type="entry name" value="DEDICATOR OF CYTOKINESIS DOCK"/>
    <property type="match status" value="1"/>
</dbReference>
<sequence>MTSERQFAKLKRVSGVGMTWPTAKQVRESVQLAVKESRVLAKPKLVEPLDYENVIVQKKTLMHSDLQRDMLFFPHDDVAVVKVPRQLRTVRSTVPANADQEATNLFVKECIKSYNSDWYVVKKKYDAYSGHYMQLPNVEKIDSLPEQVYEIDQSDDKAEEEDTLLSPRGGIEKKGVLFKAPFGSKSKIPMMEVRHYYR</sequence>
<gene>
    <name evidence="3" type="primary">LOC102806807</name>
</gene>
<evidence type="ECO:0000313" key="2">
    <source>
        <dbReference type="Proteomes" id="UP000694865"/>
    </source>
</evidence>
<dbReference type="InterPro" id="IPR021816">
    <property type="entry name" value="DOCK_C/D_N"/>
</dbReference>
<organism evidence="2 3">
    <name type="scientific">Saccoglossus kowalevskii</name>
    <name type="common">Acorn worm</name>
    <dbReference type="NCBI Taxonomy" id="10224"/>
    <lineage>
        <taxon>Eukaryota</taxon>
        <taxon>Metazoa</taxon>
        <taxon>Hemichordata</taxon>
        <taxon>Enteropneusta</taxon>
        <taxon>Harrimaniidae</taxon>
        <taxon>Saccoglossus</taxon>
    </lineage>
</organism>
<protein>
    <submittedName>
        <fullName evidence="3">Dedicator of cytokinesis protein 9-like</fullName>
    </submittedName>
</protein>
<dbReference type="RefSeq" id="XP_006823939.1">
    <property type="nucleotide sequence ID" value="XM_006823876.1"/>
</dbReference>
<dbReference type="Proteomes" id="UP000694865">
    <property type="component" value="Unplaced"/>
</dbReference>
<dbReference type="Pfam" id="PF11878">
    <property type="entry name" value="DOCK_C-D_N"/>
    <property type="match status" value="1"/>
</dbReference>
<evidence type="ECO:0000313" key="3">
    <source>
        <dbReference type="RefSeq" id="XP_006823939.1"/>
    </source>
</evidence>
<proteinExistence type="predicted"/>
<keyword evidence="2" id="KW-1185">Reference proteome</keyword>
<dbReference type="InterPro" id="IPR026791">
    <property type="entry name" value="DOCK"/>
</dbReference>
<feature type="domain" description="Dedicator of cytokinesis C/D N-terminal" evidence="1">
    <location>
        <begin position="44"/>
        <end position="152"/>
    </location>
</feature>
<reference evidence="3" key="1">
    <citation type="submission" date="2025-08" db="UniProtKB">
        <authorList>
            <consortium name="RefSeq"/>
        </authorList>
    </citation>
    <scope>IDENTIFICATION</scope>
    <source>
        <tissue evidence="3">Testes</tissue>
    </source>
</reference>
<dbReference type="GeneID" id="102806807"/>
<accession>A0ABM0MV98</accession>